<dbReference type="InterPro" id="IPR011006">
    <property type="entry name" value="CheY-like_superfamily"/>
</dbReference>
<gene>
    <name evidence="4" type="ORF">FHS02_001361</name>
</gene>
<dbReference type="PROSITE" id="PS50110">
    <property type="entry name" value="RESPONSE_REGULATORY"/>
    <property type="match status" value="1"/>
</dbReference>
<keyword evidence="1 2" id="KW-0597">Phosphoprotein</keyword>
<dbReference type="SMART" id="SM00448">
    <property type="entry name" value="REC"/>
    <property type="match status" value="1"/>
</dbReference>
<dbReference type="SUPFAM" id="SSF52172">
    <property type="entry name" value="CheY-like"/>
    <property type="match status" value="1"/>
</dbReference>
<dbReference type="PANTHER" id="PTHR44591:SF3">
    <property type="entry name" value="RESPONSE REGULATORY DOMAIN-CONTAINING PROTEIN"/>
    <property type="match status" value="1"/>
</dbReference>
<dbReference type="EMBL" id="JACHXS010000002">
    <property type="protein sequence ID" value="MBB3220562.1"/>
    <property type="molecule type" value="Genomic_DNA"/>
</dbReference>
<protein>
    <submittedName>
        <fullName evidence="4">CheY-like chemotaxis protein</fullName>
    </submittedName>
</protein>
<evidence type="ECO:0000313" key="5">
    <source>
        <dbReference type="Proteomes" id="UP000584325"/>
    </source>
</evidence>
<dbReference type="AlphaFoldDB" id="A0A7W5E8D0"/>
<sequence length="139" mass="14893">MNMHYTLRILLLDDDVFMLELLTDLIGGLGYSHIHAASDARSALKALPAFRPDLMICDLSLPEMDGIEFLRAVAEQGFTGGVILLSGMDSGILRAAELLAMAQGLTIVGACSKPLSRDALADLLAVADGRSDRLHGDRK</sequence>
<dbReference type="Gene3D" id="3.40.50.2300">
    <property type="match status" value="1"/>
</dbReference>
<evidence type="ECO:0000256" key="1">
    <source>
        <dbReference type="ARBA" id="ARBA00022553"/>
    </source>
</evidence>
<evidence type="ECO:0000259" key="3">
    <source>
        <dbReference type="PROSITE" id="PS50110"/>
    </source>
</evidence>
<proteinExistence type="predicted"/>
<dbReference type="Proteomes" id="UP000584325">
    <property type="component" value="Unassembled WGS sequence"/>
</dbReference>
<feature type="domain" description="Response regulatory" evidence="3">
    <location>
        <begin position="8"/>
        <end position="128"/>
    </location>
</feature>
<dbReference type="PANTHER" id="PTHR44591">
    <property type="entry name" value="STRESS RESPONSE REGULATOR PROTEIN 1"/>
    <property type="match status" value="1"/>
</dbReference>
<dbReference type="InterPro" id="IPR050595">
    <property type="entry name" value="Bact_response_regulator"/>
</dbReference>
<dbReference type="InterPro" id="IPR001789">
    <property type="entry name" value="Sig_transdc_resp-reg_receiver"/>
</dbReference>
<evidence type="ECO:0000256" key="2">
    <source>
        <dbReference type="PROSITE-ProRule" id="PRU00169"/>
    </source>
</evidence>
<organism evidence="4 5">
    <name type="scientific">Pseudoduganella umbonata</name>
    <dbReference type="NCBI Taxonomy" id="864828"/>
    <lineage>
        <taxon>Bacteria</taxon>
        <taxon>Pseudomonadati</taxon>
        <taxon>Pseudomonadota</taxon>
        <taxon>Betaproteobacteria</taxon>
        <taxon>Burkholderiales</taxon>
        <taxon>Oxalobacteraceae</taxon>
        <taxon>Telluria group</taxon>
        <taxon>Pseudoduganella</taxon>
    </lineage>
</organism>
<dbReference type="GO" id="GO:0000160">
    <property type="term" value="P:phosphorelay signal transduction system"/>
    <property type="evidence" value="ECO:0007669"/>
    <property type="project" value="InterPro"/>
</dbReference>
<evidence type="ECO:0000313" key="4">
    <source>
        <dbReference type="EMBL" id="MBB3220562.1"/>
    </source>
</evidence>
<comment type="caution">
    <text evidence="4">The sequence shown here is derived from an EMBL/GenBank/DDBJ whole genome shotgun (WGS) entry which is preliminary data.</text>
</comment>
<name>A0A7W5E8D0_9BURK</name>
<reference evidence="4 5" key="1">
    <citation type="submission" date="2020-08" db="EMBL/GenBank/DDBJ databases">
        <title>Genomic Encyclopedia of Type Strains, Phase III (KMG-III): the genomes of soil and plant-associated and newly described type strains.</title>
        <authorList>
            <person name="Whitman W."/>
        </authorList>
    </citation>
    <scope>NUCLEOTIDE SEQUENCE [LARGE SCALE GENOMIC DNA]</scope>
    <source>
        <strain evidence="4 5">CECT 7753</strain>
    </source>
</reference>
<feature type="modified residue" description="4-aspartylphosphate" evidence="2">
    <location>
        <position position="58"/>
    </location>
</feature>
<dbReference type="Pfam" id="PF00072">
    <property type="entry name" value="Response_reg"/>
    <property type="match status" value="1"/>
</dbReference>
<accession>A0A7W5E8D0</accession>